<dbReference type="Proteomes" id="UP000001072">
    <property type="component" value="Unassembled WGS sequence"/>
</dbReference>
<dbReference type="InterPro" id="IPR007255">
    <property type="entry name" value="COG8"/>
</dbReference>
<evidence type="ECO:0000256" key="8">
    <source>
        <dbReference type="ARBA" id="ARBA00031347"/>
    </source>
</evidence>
<accession>F4S7S9</accession>
<keyword evidence="11" id="KW-1185">Reference proteome</keyword>
<dbReference type="InParanoid" id="F4S7S9"/>
<keyword evidence="4" id="KW-0813">Transport</keyword>
<evidence type="ECO:0000313" key="11">
    <source>
        <dbReference type="Proteomes" id="UP000001072"/>
    </source>
</evidence>
<dbReference type="GO" id="GO:0017119">
    <property type="term" value="C:Golgi transport complex"/>
    <property type="evidence" value="ECO:0007669"/>
    <property type="project" value="InterPro"/>
</dbReference>
<feature type="compositionally biased region" description="Polar residues" evidence="9">
    <location>
        <begin position="716"/>
        <end position="726"/>
    </location>
</feature>
<dbReference type="GO" id="GO:0006891">
    <property type="term" value="P:intra-Golgi vesicle-mediated transport"/>
    <property type="evidence" value="ECO:0007669"/>
    <property type="project" value="TreeGrafter"/>
</dbReference>
<keyword evidence="5" id="KW-0653">Protein transport</keyword>
<feature type="compositionally biased region" description="Polar residues" evidence="9">
    <location>
        <begin position="699"/>
        <end position="708"/>
    </location>
</feature>
<dbReference type="OrthoDB" id="1661054at2759"/>
<dbReference type="PANTHER" id="PTHR21311:SF0">
    <property type="entry name" value="CONSERVED OLIGOMERIC GOLGI COMPLEX SUBUNIT 8"/>
    <property type="match status" value="1"/>
</dbReference>
<dbReference type="KEGG" id="mlr:MELLADRAFT_112821"/>
<dbReference type="GeneID" id="18924806"/>
<evidence type="ECO:0000256" key="2">
    <source>
        <dbReference type="ARBA" id="ARBA00006419"/>
    </source>
</evidence>
<dbReference type="GO" id="GO:0000139">
    <property type="term" value="C:Golgi membrane"/>
    <property type="evidence" value="ECO:0007669"/>
    <property type="project" value="UniProtKB-SubCell"/>
</dbReference>
<name>F4S7S9_MELLP</name>
<proteinExistence type="inferred from homology"/>
<evidence type="ECO:0000313" key="10">
    <source>
        <dbReference type="EMBL" id="EGF99263.1"/>
    </source>
</evidence>
<dbReference type="PANTHER" id="PTHR21311">
    <property type="entry name" value="CONSERVED OLIGOMERIC GOLGI COMPLEX COMPONENT 8"/>
    <property type="match status" value="1"/>
</dbReference>
<dbReference type="GO" id="GO:0015031">
    <property type="term" value="P:protein transport"/>
    <property type="evidence" value="ECO:0007669"/>
    <property type="project" value="UniProtKB-KW"/>
</dbReference>
<dbReference type="EMBL" id="GL883161">
    <property type="protein sequence ID" value="EGF99263.1"/>
    <property type="molecule type" value="Genomic_DNA"/>
</dbReference>
<keyword evidence="7" id="KW-0472">Membrane</keyword>
<dbReference type="FunCoup" id="F4S7S9">
    <property type="interactions" value="44"/>
</dbReference>
<comment type="similarity">
    <text evidence="2">Belongs to the COG8 family.</text>
</comment>
<dbReference type="VEuPathDB" id="FungiDB:MELLADRAFT_112821"/>
<evidence type="ECO:0000256" key="1">
    <source>
        <dbReference type="ARBA" id="ARBA00004395"/>
    </source>
</evidence>
<gene>
    <name evidence="10" type="ORF">MELLADRAFT_112821</name>
</gene>
<dbReference type="RefSeq" id="XP_007417468.1">
    <property type="nucleotide sequence ID" value="XM_007417406.1"/>
</dbReference>
<evidence type="ECO:0000256" key="9">
    <source>
        <dbReference type="SAM" id="MobiDB-lite"/>
    </source>
</evidence>
<evidence type="ECO:0000256" key="5">
    <source>
        <dbReference type="ARBA" id="ARBA00022927"/>
    </source>
</evidence>
<sequence>MNETIINDQDHHQLSTLDQLLIQSAKELKLNLNHQILSSSESTSYLSKLASLPLSKLNSEPTELQLTANTLDSDLSLLCFREFRTFLLAHDASTAIKRTFNKLHHSLDELLQDTSQLNSLIQEFPNSVQHILHDRKQMSLLLNHLSPIEDLLDLPQLVSTCVNARLWNEAIELALRVRQLDINISLQDSHLSGGVLHQFRLEVDRALQALRDNLINSLKDRGLKFPSAVRTIGVLRRMSNLFSQSIDSTSIESLTEPELRITFLASRWSCLSNALQQVQLSTGFSPSSALSSTSNPLHLDQFSDPSLQYNEDRLKFLRKWLEIWRELVGDTISIYYEIFLKSTNQNTSTLNINLDHHPSNSTFGSLPAFFNDVVSPLNFFATQATHLLISTLTHHVKLLVTISTLSSLLTQLSYCAAAFAKWGMDFTSAMRPTFINTSEEIIKLRMESGLKQFQSDLKPILIQTPTSSSFKQAAFQSRRKSLHPPSTQPLEHRLIAPDSLRQVLTIDLTTNPPSTSPSRLPSHLLTLFPPLARFLNSQFTALNELRLLPIIESYSKISSYQLQILRSVNEELRKLTLSLPPPSPLQSTFTSNSEHIKSIMKEDHGGSASSDQLREIVLRLIWLWTKHVLPTLEHSLRVEIYGDLKIENPSDEFTSLLELSESILSSLSHRPKPEVILLDTPRRISPNANNQAASASDSLKSPPTSTSEIPEIITEDQPTTLSTQPDTLPGLTPEAEPQIRCSRKEGSKGILASYDMVCKEELATI</sequence>
<evidence type="ECO:0000256" key="3">
    <source>
        <dbReference type="ARBA" id="ARBA00020983"/>
    </source>
</evidence>
<feature type="compositionally biased region" description="Low complexity" evidence="9">
    <location>
        <begin position="685"/>
        <end position="698"/>
    </location>
</feature>
<feature type="region of interest" description="Disordered" evidence="9">
    <location>
        <begin position="680"/>
        <end position="738"/>
    </location>
</feature>
<reference evidence="11" key="1">
    <citation type="journal article" date="2011" name="Proc. Natl. Acad. Sci. U.S.A.">
        <title>Obligate biotrophy features unraveled by the genomic analysis of rust fungi.</title>
        <authorList>
            <person name="Duplessis S."/>
            <person name="Cuomo C.A."/>
            <person name="Lin Y.-C."/>
            <person name="Aerts A."/>
            <person name="Tisserant E."/>
            <person name="Veneault-Fourrey C."/>
            <person name="Joly D.L."/>
            <person name="Hacquard S."/>
            <person name="Amselem J."/>
            <person name="Cantarel B.L."/>
            <person name="Chiu R."/>
            <person name="Coutinho P.M."/>
            <person name="Feau N."/>
            <person name="Field M."/>
            <person name="Frey P."/>
            <person name="Gelhaye E."/>
            <person name="Goldberg J."/>
            <person name="Grabherr M.G."/>
            <person name="Kodira C.D."/>
            <person name="Kohler A."/>
            <person name="Kuees U."/>
            <person name="Lindquist E.A."/>
            <person name="Lucas S.M."/>
            <person name="Mago R."/>
            <person name="Mauceli E."/>
            <person name="Morin E."/>
            <person name="Murat C."/>
            <person name="Pangilinan J.L."/>
            <person name="Park R."/>
            <person name="Pearson M."/>
            <person name="Quesneville H."/>
            <person name="Rouhier N."/>
            <person name="Sakthikumar S."/>
            <person name="Salamov A.A."/>
            <person name="Schmutz J."/>
            <person name="Selles B."/>
            <person name="Shapiro H."/>
            <person name="Tanguay P."/>
            <person name="Tuskan G.A."/>
            <person name="Henrissat B."/>
            <person name="Van de Peer Y."/>
            <person name="Rouze P."/>
            <person name="Ellis J.G."/>
            <person name="Dodds P.N."/>
            <person name="Schein J.E."/>
            <person name="Zhong S."/>
            <person name="Hamelin R.C."/>
            <person name="Grigoriev I.V."/>
            <person name="Szabo L.J."/>
            <person name="Martin F."/>
        </authorList>
    </citation>
    <scope>NUCLEOTIDE SEQUENCE [LARGE SCALE GENOMIC DNA]</scope>
    <source>
        <strain evidence="11">98AG31 / pathotype 3-4-7</strain>
    </source>
</reference>
<dbReference type="eggNOG" id="KOG2069">
    <property type="taxonomic scope" value="Eukaryota"/>
</dbReference>
<comment type="subcellular location">
    <subcellularLocation>
        <location evidence="1">Golgi apparatus membrane</location>
        <topology evidence="1">Peripheral membrane protein</topology>
    </subcellularLocation>
</comment>
<protein>
    <recommendedName>
        <fullName evidence="3">Conserved oligomeric Golgi complex subunit 8</fullName>
    </recommendedName>
    <alternativeName>
        <fullName evidence="8">Component of oligomeric Golgi complex 8</fullName>
    </alternativeName>
</protein>
<dbReference type="Pfam" id="PF04124">
    <property type="entry name" value="Dor1"/>
    <property type="match status" value="2"/>
</dbReference>
<dbReference type="STRING" id="747676.F4S7S9"/>
<dbReference type="AlphaFoldDB" id="F4S7S9"/>
<dbReference type="HOGENOM" id="CLU_364883_0_0_1"/>
<organism evidence="11">
    <name type="scientific">Melampsora larici-populina (strain 98AG31 / pathotype 3-4-7)</name>
    <name type="common">Poplar leaf rust fungus</name>
    <dbReference type="NCBI Taxonomy" id="747676"/>
    <lineage>
        <taxon>Eukaryota</taxon>
        <taxon>Fungi</taxon>
        <taxon>Dikarya</taxon>
        <taxon>Basidiomycota</taxon>
        <taxon>Pucciniomycotina</taxon>
        <taxon>Pucciniomycetes</taxon>
        <taxon>Pucciniales</taxon>
        <taxon>Melampsoraceae</taxon>
        <taxon>Melampsora</taxon>
    </lineage>
</organism>
<evidence type="ECO:0000256" key="7">
    <source>
        <dbReference type="ARBA" id="ARBA00023136"/>
    </source>
</evidence>
<keyword evidence="6" id="KW-0333">Golgi apparatus</keyword>
<evidence type="ECO:0000256" key="6">
    <source>
        <dbReference type="ARBA" id="ARBA00023034"/>
    </source>
</evidence>
<evidence type="ECO:0000256" key="4">
    <source>
        <dbReference type="ARBA" id="ARBA00022448"/>
    </source>
</evidence>